<dbReference type="SUPFAM" id="SSF49998">
    <property type="entry name" value="Amine oxidase catalytic domain"/>
    <property type="match status" value="1"/>
</dbReference>
<evidence type="ECO:0000313" key="2">
    <source>
        <dbReference type="Proteomes" id="UP000249682"/>
    </source>
</evidence>
<name>A0AAD0KWH8_MYCLR</name>
<dbReference type="GO" id="GO:0005507">
    <property type="term" value="F:copper ion binding"/>
    <property type="evidence" value="ECO:0007669"/>
    <property type="project" value="InterPro"/>
</dbReference>
<accession>A0AAD0KWH8</accession>
<dbReference type="Proteomes" id="UP000249682">
    <property type="component" value="Chromosome"/>
</dbReference>
<dbReference type="GO" id="GO:0009308">
    <property type="term" value="P:amine metabolic process"/>
    <property type="evidence" value="ECO:0007669"/>
    <property type="project" value="InterPro"/>
</dbReference>
<dbReference type="EMBL" id="CP029543">
    <property type="protein sequence ID" value="AWV49053.1"/>
    <property type="molecule type" value="Genomic_DNA"/>
</dbReference>
<sequence>MPLQITQPNDPLLIIIIKNQSQWQNCLLRVSFNYREGMMLHAVMYNDHGRIRSDRPPHIIHRYGGTVPRSLG</sequence>
<protein>
    <submittedName>
        <fullName evidence="1">Uncharacterized protein</fullName>
    </submittedName>
</protein>
<dbReference type="GO" id="GO:0048038">
    <property type="term" value="F:quinone binding"/>
    <property type="evidence" value="ECO:0007669"/>
    <property type="project" value="InterPro"/>
</dbReference>
<dbReference type="Gene3D" id="2.70.98.20">
    <property type="entry name" value="Copper amine oxidase, catalytic domain"/>
    <property type="match status" value="1"/>
</dbReference>
<dbReference type="GO" id="GO:0008131">
    <property type="term" value="F:primary methylamine oxidase activity"/>
    <property type="evidence" value="ECO:0007669"/>
    <property type="project" value="InterPro"/>
</dbReference>
<dbReference type="AlphaFoldDB" id="A0AAD0KWH8"/>
<gene>
    <name evidence="1" type="ORF">DIJ64_07760</name>
</gene>
<reference evidence="1 2" key="1">
    <citation type="submission" date="2018-05" db="EMBL/GenBank/DDBJ databases">
        <title>Evolution of small genomes with special reference to Mycobacterium leprae.</title>
        <authorList>
            <person name="Mohanty P.S."/>
            <person name="Bansal A.K."/>
            <person name="Gupta U.D."/>
            <person name="Naaz F."/>
            <person name="Dwivedi V.D."/>
            <person name="Singh H."/>
            <person name="Gupta G."/>
            <person name="Sharma S."/>
            <person name="Arora M."/>
        </authorList>
    </citation>
    <scope>NUCLEOTIDE SEQUENCE [LARGE SCALE GENOMIC DNA]</scope>
    <source>
        <strain evidence="1 2">MRHRU-235-G</strain>
    </source>
</reference>
<dbReference type="InterPro" id="IPR036460">
    <property type="entry name" value="Cu_amine_oxidase_C_sf"/>
</dbReference>
<proteinExistence type="predicted"/>
<evidence type="ECO:0000313" key="1">
    <source>
        <dbReference type="EMBL" id="AWV49053.1"/>
    </source>
</evidence>
<organism evidence="1 2">
    <name type="scientific">Mycobacterium leprae</name>
    <dbReference type="NCBI Taxonomy" id="1769"/>
    <lineage>
        <taxon>Bacteria</taxon>
        <taxon>Bacillati</taxon>
        <taxon>Actinomycetota</taxon>
        <taxon>Actinomycetes</taxon>
        <taxon>Mycobacteriales</taxon>
        <taxon>Mycobacteriaceae</taxon>
        <taxon>Mycobacterium</taxon>
    </lineage>
</organism>